<name>A0ACD5ALS5_9ACTN</name>
<dbReference type="EMBL" id="CP146022">
    <property type="protein sequence ID" value="WWQ67990.1"/>
    <property type="molecule type" value="Genomic_DNA"/>
</dbReference>
<protein>
    <submittedName>
        <fullName evidence="1">Benzoylformate decarboxylase</fullName>
        <ecNumber evidence="1">4.1.1.7</ecNumber>
    </submittedName>
</protein>
<keyword evidence="1" id="KW-0456">Lyase</keyword>
<organism evidence="1 2">
    <name type="scientific">Streptomyces citrinus</name>
    <dbReference type="NCBI Taxonomy" id="3118173"/>
    <lineage>
        <taxon>Bacteria</taxon>
        <taxon>Bacillati</taxon>
        <taxon>Actinomycetota</taxon>
        <taxon>Actinomycetes</taxon>
        <taxon>Kitasatosporales</taxon>
        <taxon>Streptomycetaceae</taxon>
        <taxon>Streptomyces</taxon>
    </lineage>
</organism>
<proteinExistence type="predicted"/>
<sequence length="526" mass="55605">MPSVRRISHEFLDRQGLTTVFGNPGSNELPFLAELPESFRYVLGLHEGAVVGMADGYAQATGRPVLVNLHAASGSGNAMGALTNAVASRTPLVVVAGQQVRPAIGPEANLASVDAPALMKPLVGWAAEPACAQDVPRALAQALFEAELQRRPTYLSVPYDDWAAEAGDNSLPILDRRVIRASAPGAAQADWLVGQVTGARRPLLVIGGDIDTAGLFDDAVELAERLDCPVWAAPSQFRLPFPNRHPLFRGVLPAGIAPVTEAFEGHDLVLVLGAPVFRYHEYLPGPYLPQGTRLIQVTDDASAAARAPMGEALVAHPGAVIDLLVQALDRPDRPAAPYRGDPEPLTAEGPALHPEQVFAALRDEMPRDTAYVVESTSTNAAWWRQMDLRRSGSYYFPAAGGLGFGLPGAVGVALGQPDRPVVGVIGDGSANYGITALWTAAQQRLPVTIVLLRNGTYGALRWFGGLLGVPDAPGLDIPGLDFTRIAEGYGVAAQHVTGTDELRAALAERPAHPRLIQVDTALTTPS</sequence>
<reference evidence="1" key="1">
    <citation type="journal article" date="2025" name="Int. J. Syst. Evol. Microbiol.">
        <title>Streptomyces citrinus sp. nov., with yellow diffusible pigment.</title>
        <authorList>
            <person name="He Y."/>
            <person name="Yang E."/>
            <person name="Xu J."/>
            <person name="Sun Y."/>
            <person name="Sun L."/>
        </authorList>
    </citation>
    <scope>NUCLEOTIDE SEQUENCE</scope>
    <source>
        <strain evidence="1">Q6</strain>
    </source>
</reference>
<evidence type="ECO:0000313" key="1">
    <source>
        <dbReference type="EMBL" id="WWQ67990.1"/>
    </source>
</evidence>
<evidence type="ECO:0000313" key="2">
    <source>
        <dbReference type="Proteomes" id="UP001432251"/>
    </source>
</evidence>
<dbReference type="Proteomes" id="UP001432251">
    <property type="component" value="Chromosome"/>
</dbReference>
<dbReference type="EC" id="4.1.1.7" evidence="1"/>
<accession>A0ACD5ALS5</accession>
<keyword evidence="2" id="KW-1185">Reference proteome</keyword>
<gene>
    <name evidence="1" type="primary">mdlC</name>
    <name evidence="1" type="ORF">V2W30_34775</name>
</gene>